<feature type="domain" description="3H" evidence="2">
    <location>
        <begin position="74"/>
        <end position="171"/>
    </location>
</feature>
<comment type="caution">
    <text evidence="4">The sequence shown here is derived from an EMBL/GenBank/DDBJ whole genome shotgun (WGS) entry which is preliminary data.</text>
</comment>
<dbReference type="SUPFAM" id="SSF75500">
    <property type="entry name" value="Putative transcriptional regulator TM1602, C-terminal domain"/>
    <property type="match status" value="1"/>
</dbReference>
<evidence type="ECO:0000256" key="1">
    <source>
        <dbReference type="PIRSR" id="PIRSR037847-1"/>
    </source>
</evidence>
<keyword evidence="1" id="KW-0479">Metal-binding</keyword>
<evidence type="ECO:0000313" key="4">
    <source>
        <dbReference type="EMBL" id="RAQ22146.1"/>
    </source>
</evidence>
<feature type="binding site" evidence="1">
    <location>
        <position position="146"/>
    </location>
    <ligand>
        <name>Ni(2+)</name>
        <dbReference type="ChEBI" id="CHEBI:49786"/>
    </ligand>
</feature>
<dbReference type="GO" id="GO:0046872">
    <property type="term" value="F:metal ion binding"/>
    <property type="evidence" value="ECO:0007669"/>
    <property type="project" value="UniProtKB-KW"/>
</dbReference>
<accession>A0A328U8T9</accession>
<reference evidence="4 5" key="1">
    <citation type="submission" date="2018-06" db="EMBL/GenBank/DDBJ databases">
        <title>Noncontiguous genome sequence of Ruminococcaceae bacterium ASD2818.</title>
        <authorList>
            <person name="Chaplin A.V."/>
            <person name="Sokolova S.R."/>
            <person name="Kochetkova T.O."/>
            <person name="Goltsov A.Y."/>
            <person name="Trofimov D.Y."/>
            <person name="Efimov B.A."/>
        </authorList>
    </citation>
    <scope>NUCLEOTIDE SEQUENCE [LARGE SCALE GENOMIC DNA]</scope>
    <source>
        <strain evidence="4 5">ASD2818</strain>
    </source>
</reference>
<dbReference type="PIRSF" id="PIRSF037847">
    <property type="entry name" value="NiaR"/>
    <property type="match status" value="1"/>
</dbReference>
<dbReference type="InterPro" id="IPR036390">
    <property type="entry name" value="WH_DNA-bd_sf"/>
</dbReference>
<dbReference type="Proteomes" id="UP000249377">
    <property type="component" value="Unassembled WGS sequence"/>
</dbReference>
<dbReference type="InterPro" id="IPR036388">
    <property type="entry name" value="WH-like_DNA-bd_sf"/>
</dbReference>
<evidence type="ECO:0000259" key="3">
    <source>
        <dbReference type="Pfam" id="PF08279"/>
    </source>
</evidence>
<dbReference type="Pfam" id="PF08279">
    <property type="entry name" value="HTH_11"/>
    <property type="match status" value="1"/>
</dbReference>
<evidence type="ECO:0000259" key="2">
    <source>
        <dbReference type="Pfam" id="PF02829"/>
    </source>
</evidence>
<feature type="domain" description="Helix-turn-helix type 11" evidence="3">
    <location>
        <begin position="6"/>
        <end position="58"/>
    </location>
</feature>
<dbReference type="PANTHER" id="PTHR40068:SF1">
    <property type="entry name" value="TRANSCRIPTION REPRESSOR NIAR-RELATED"/>
    <property type="match status" value="1"/>
</dbReference>
<evidence type="ECO:0000313" key="5">
    <source>
        <dbReference type="Proteomes" id="UP000249377"/>
    </source>
</evidence>
<keyword evidence="5" id="KW-1185">Reference proteome</keyword>
<name>A0A328U8T9_9FIRM</name>
<protein>
    <submittedName>
        <fullName evidence="4">Transcription repressor NadR</fullName>
    </submittedName>
</protein>
<feature type="binding site" evidence="1">
    <location>
        <position position="87"/>
    </location>
    <ligand>
        <name>Ni(2+)</name>
        <dbReference type="ChEBI" id="CHEBI:49786"/>
    </ligand>
</feature>
<feature type="binding site" evidence="1">
    <location>
        <position position="148"/>
    </location>
    <ligand>
        <name>Ni(2+)</name>
        <dbReference type="ChEBI" id="CHEBI:49786"/>
    </ligand>
</feature>
<gene>
    <name evidence="4" type="ORF">DPQ25_13470</name>
</gene>
<dbReference type="AlphaFoldDB" id="A0A328U8T9"/>
<dbReference type="EMBL" id="QLYR01000015">
    <property type="protein sequence ID" value="RAQ22146.1"/>
    <property type="molecule type" value="Genomic_DNA"/>
</dbReference>
<dbReference type="Pfam" id="PF02829">
    <property type="entry name" value="3H"/>
    <property type="match status" value="1"/>
</dbReference>
<dbReference type="RefSeq" id="WP_112333695.1">
    <property type="nucleotide sequence ID" value="NZ_JADPHD010000005.1"/>
</dbReference>
<dbReference type="Gene3D" id="1.10.10.10">
    <property type="entry name" value="Winged helix-like DNA-binding domain superfamily/Winged helix DNA-binding domain"/>
    <property type="match status" value="1"/>
</dbReference>
<organism evidence="4 5">
    <name type="scientific">Hydrogeniiclostridium mannosilyticum</name>
    <dbReference type="NCBI Taxonomy" id="2764322"/>
    <lineage>
        <taxon>Bacteria</taxon>
        <taxon>Bacillati</taxon>
        <taxon>Bacillota</taxon>
        <taxon>Clostridia</taxon>
        <taxon>Eubacteriales</taxon>
        <taxon>Acutalibacteraceae</taxon>
        <taxon>Hydrogeniiclostridium</taxon>
    </lineage>
</organism>
<dbReference type="SUPFAM" id="SSF46785">
    <property type="entry name" value="Winged helix' DNA-binding domain"/>
    <property type="match status" value="1"/>
</dbReference>
<sequence length="176" mass="19374">MDTAARRAAISETLRTAEKPVSASALARRYQVSRQIIVGDIALLRAAGERIFATPRGYVYDVGHNDSGAVVRTIACRHRGERALVEELYTVVDLGGEVLDVIVEHAVYGQLIGQLQIRSRFDVDAFVEKLNQYRAAPLSSLTEGIHLHTLSCPSEEVFSRIQKALRESGILLTDEA</sequence>
<dbReference type="InterPro" id="IPR013196">
    <property type="entry name" value="HTH_11"/>
</dbReference>
<dbReference type="InterPro" id="IPR035922">
    <property type="entry name" value="3H_dom_sf"/>
</dbReference>
<dbReference type="PANTHER" id="PTHR40068">
    <property type="entry name" value="TRANSCRIPTION REPRESSOR NIAR-RELATED"/>
    <property type="match status" value="1"/>
</dbReference>
<proteinExistence type="predicted"/>
<dbReference type="Gene3D" id="3.30.1340.20">
    <property type="entry name" value="3H domain"/>
    <property type="match status" value="1"/>
</dbReference>
<keyword evidence="1" id="KW-0533">Nickel</keyword>
<dbReference type="InterPro" id="IPR026043">
    <property type="entry name" value="NadR"/>
</dbReference>
<dbReference type="InterPro" id="IPR004173">
    <property type="entry name" value="3H_domain"/>
</dbReference>
<feature type="binding site" evidence="1">
    <location>
        <position position="78"/>
    </location>
    <ligand>
        <name>Ni(2+)</name>
        <dbReference type="ChEBI" id="CHEBI:49786"/>
    </ligand>
</feature>